<dbReference type="GO" id="GO:0005615">
    <property type="term" value="C:extracellular space"/>
    <property type="evidence" value="ECO:0007669"/>
    <property type="project" value="InterPro"/>
</dbReference>
<keyword evidence="1" id="KW-1015">Disulfide bond</keyword>
<name>A0A1A6GI86_NEOLE</name>
<evidence type="ECO:0000313" key="4">
    <source>
        <dbReference type="Proteomes" id="UP000092124"/>
    </source>
</evidence>
<dbReference type="Pfam" id="PF07678">
    <property type="entry name" value="TED_complement"/>
    <property type="match status" value="1"/>
</dbReference>
<dbReference type="InterPro" id="IPR047565">
    <property type="entry name" value="Alpha-macroglob_thiol-ester_cl"/>
</dbReference>
<dbReference type="InterPro" id="IPR050473">
    <property type="entry name" value="A2M/Complement_sys"/>
</dbReference>
<accession>A0A1A6GI86</accession>
<comment type="caution">
    <text evidence="3">The sequence shown here is derived from an EMBL/GenBank/DDBJ whole genome shotgun (WGS) entry which is preliminary data.</text>
</comment>
<feature type="domain" description="Alpha-macroglobulin-like TED" evidence="2">
    <location>
        <begin position="2"/>
        <end position="75"/>
    </location>
</feature>
<dbReference type="GO" id="GO:0004866">
    <property type="term" value="F:endopeptidase inhibitor activity"/>
    <property type="evidence" value="ECO:0007669"/>
    <property type="project" value="TreeGrafter"/>
</dbReference>
<dbReference type="PROSITE" id="PS00477">
    <property type="entry name" value="ALPHA_2_MACROGLOBULIN"/>
    <property type="match status" value="1"/>
</dbReference>
<dbReference type="STRING" id="56216.A0A1A6GI86"/>
<sequence>MQNIQDLLEMPYGCGEQNMALFASNIYVLDYLNETQQLTKEIKDEAIDYLKMGYQRQLNYKHQDGTYSTFGDKSGRNDAST</sequence>
<protein>
    <recommendedName>
        <fullName evidence="2">Alpha-macroglobulin-like TED domain-containing protein</fullName>
    </recommendedName>
</protein>
<keyword evidence="4" id="KW-1185">Reference proteome</keyword>
<feature type="non-terminal residue" evidence="3">
    <location>
        <position position="81"/>
    </location>
</feature>
<dbReference type="InterPro" id="IPR019742">
    <property type="entry name" value="MacrogloblnA2_CS"/>
</dbReference>
<dbReference type="Proteomes" id="UP000092124">
    <property type="component" value="Unassembled WGS sequence"/>
</dbReference>
<dbReference type="AlphaFoldDB" id="A0A1A6GI86"/>
<proteinExistence type="predicted"/>
<dbReference type="SMART" id="SM01419">
    <property type="entry name" value="Thiol-ester_cl"/>
    <property type="match status" value="1"/>
</dbReference>
<evidence type="ECO:0000256" key="1">
    <source>
        <dbReference type="ARBA" id="ARBA00023157"/>
    </source>
</evidence>
<dbReference type="Gene3D" id="1.50.10.20">
    <property type="match status" value="1"/>
</dbReference>
<organism evidence="3 4">
    <name type="scientific">Neotoma lepida</name>
    <name type="common">Desert woodrat</name>
    <dbReference type="NCBI Taxonomy" id="56216"/>
    <lineage>
        <taxon>Eukaryota</taxon>
        <taxon>Metazoa</taxon>
        <taxon>Chordata</taxon>
        <taxon>Craniata</taxon>
        <taxon>Vertebrata</taxon>
        <taxon>Euteleostomi</taxon>
        <taxon>Mammalia</taxon>
        <taxon>Eutheria</taxon>
        <taxon>Euarchontoglires</taxon>
        <taxon>Glires</taxon>
        <taxon>Rodentia</taxon>
        <taxon>Myomorpha</taxon>
        <taxon>Muroidea</taxon>
        <taxon>Cricetidae</taxon>
        <taxon>Neotominae</taxon>
        <taxon>Neotoma</taxon>
    </lineage>
</organism>
<reference evidence="3 4" key="1">
    <citation type="submission" date="2016-06" db="EMBL/GenBank/DDBJ databases">
        <title>The Draft Genome Sequence and Annotation of the Desert Woodrat Neotoma lepida.</title>
        <authorList>
            <person name="Campbell M."/>
            <person name="Oakeson K.F."/>
            <person name="Yandell M."/>
            <person name="Halpert J.R."/>
            <person name="Dearing D."/>
        </authorList>
    </citation>
    <scope>NUCLEOTIDE SEQUENCE [LARGE SCALE GENOMIC DNA]</scope>
    <source>
        <strain evidence="3">417</strain>
        <tissue evidence="3">Liver</tissue>
    </source>
</reference>
<gene>
    <name evidence="3" type="ORF">A6R68_05881</name>
</gene>
<dbReference type="PANTHER" id="PTHR11412">
    <property type="entry name" value="MACROGLOBULIN / COMPLEMENT"/>
    <property type="match status" value="1"/>
</dbReference>
<evidence type="ECO:0000313" key="3">
    <source>
        <dbReference type="EMBL" id="OBS65579.1"/>
    </source>
</evidence>
<dbReference type="SUPFAM" id="SSF48239">
    <property type="entry name" value="Terpenoid cyclases/Protein prenyltransferases"/>
    <property type="match status" value="1"/>
</dbReference>
<dbReference type="InterPro" id="IPR011626">
    <property type="entry name" value="Alpha-macroglobulin_TED"/>
</dbReference>
<dbReference type="EMBL" id="LZPO01093546">
    <property type="protein sequence ID" value="OBS65579.1"/>
    <property type="molecule type" value="Genomic_DNA"/>
</dbReference>
<dbReference type="GO" id="GO:0002020">
    <property type="term" value="F:protease binding"/>
    <property type="evidence" value="ECO:0007669"/>
    <property type="project" value="TreeGrafter"/>
</dbReference>
<dbReference type="PANTHER" id="PTHR11412:SF165">
    <property type="entry name" value="ALPHA-2-MACROGLOBULIN"/>
    <property type="match status" value="1"/>
</dbReference>
<dbReference type="InterPro" id="IPR008930">
    <property type="entry name" value="Terpenoid_cyclase/PrenylTrfase"/>
</dbReference>
<dbReference type="OrthoDB" id="9836577at2759"/>
<evidence type="ECO:0000259" key="2">
    <source>
        <dbReference type="Pfam" id="PF07678"/>
    </source>
</evidence>